<keyword evidence="2" id="KW-1185">Reference proteome</keyword>
<keyword evidence="1" id="KW-0456">Lyase</keyword>
<sequence>MYLFTNDYSEGCHPAILAALTQSNRSQQPGYGADTFTAQAIALLQAQLADPTADIHLVAGGTSANLLAMAAFLKPFESVLAAQTGHICVHEAGAIEATGHKIEVAATADGKLRPADLAPLLAKSPPFHTVRPRLVYVSNPTEIGTIYSRQELTDLSAYCQANGLLLYLDGARLPMALTAATNDLTLADIGRLTDAFYLGGTKCGALLGEALVITNPALQPDFKYHLKQRGALLSKGRVLGIQFLTLLQDDLLLTLARHANALAQRLAQAVQDLGYSFLTVSHTNQIFPVLPYRVIEQLAPDFGFYVWKPIDAEQAAIRLITSWATPPEAVDDFIAALRAHSPAR</sequence>
<name>A0ACB5PWS8_9BACT</name>
<evidence type="ECO:0000313" key="1">
    <source>
        <dbReference type="EMBL" id="GGF79614.1"/>
    </source>
</evidence>
<organism evidence="1 2">
    <name type="scientific">Hymenobacter qilianensis</name>
    <dbReference type="NCBI Taxonomy" id="1385715"/>
    <lineage>
        <taxon>Bacteria</taxon>
        <taxon>Pseudomonadati</taxon>
        <taxon>Bacteroidota</taxon>
        <taxon>Cytophagia</taxon>
        <taxon>Cytophagales</taxon>
        <taxon>Hymenobacteraceae</taxon>
        <taxon>Hymenobacter</taxon>
    </lineage>
</organism>
<dbReference type="Proteomes" id="UP000605392">
    <property type="component" value="Unassembled WGS sequence"/>
</dbReference>
<proteinExistence type="predicted"/>
<accession>A0ACB5PWS8</accession>
<reference evidence="1 2" key="1">
    <citation type="journal article" date="2019" name="Int. J. Syst. Evol. Microbiol.">
        <title>The Global Catalogue of Microorganisms (GCM) 10K type strain sequencing project: providing services to taxonomists for standard genome sequencing and annotation.</title>
        <authorList>
            <consortium name="The Broad Institute Genomics Platform"/>
            <consortium name="The Broad Institute Genome Sequencing Center for Infectious Disease"/>
            <person name="Wu L."/>
            <person name="Ma J."/>
        </authorList>
    </citation>
    <scope>NUCLEOTIDE SEQUENCE [LARGE SCALE GENOMIC DNA]</scope>
    <source>
        <strain evidence="1 2">CGMCC 1.12720</strain>
    </source>
</reference>
<protein>
    <submittedName>
        <fullName evidence="1">Amino acid lyase</fullName>
    </submittedName>
</protein>
<dbReference type="EMBL" id="BMFN01000005">
    <property type="protein sequence ID" value="GGF79614.1"/>
    <property type="molecule type" value="Genomic_DNA"/>
</dbReference>
<comment type="caution">
    <text evidence="1">The sequence shown here is derived from an EMBL/GenBank/DDBJ whole genome shotgun (WGS) entry which is preliminary data.</text>
</comment>
<evidence type="ECO:0000313" key="2">
    <source>
        <dbReference type="Proteomes" id="UP000605392"/>
    </source>
</evidence>
<gene>
    <name evidence="1" type="ORF">GCM10011375_38310</name>
</gene>